<dbReference type="GO" id="GO:0000400">
    <property type="term" value="F:four-way junction DNA binding"/>
    <property type="evidence" value="ECO:0007669"/>
    <property type="project" value="InterPro"/>
</dbReference>
<proteinExistence type="predicted"/>
<dbReference type="AlphaFoldDB" id="A0A6C0CQC9"/>
<dbReference type="InterPro" id="IPR006932">
    <property type="entry name" value="HJ-resolvase_A22"/>
</dbReference>
<accession>A0A6C0CQC9</accession>
<evidence type="ECO:0000256" key="1">
    <source>
        <dbReference type="ARBA" id="ARBA00022801"/>
    </source>
</evidence>
<sequence>MTETVLSIDIGIKNMGICVTYHDKIVLWYVAQTDGKTRDIINLMESIVSIICEIASLSMSVLVEQQPHYNKKMKRIFIIIETYCLALLPQCSFHAISSNTKWKKLDMIPPKVYYQRKQLSIRVCRGILENEREHAAWSCFFESHSKKDDLSDSFLQLWTFLKRDVSL</sequence>
<name>A0A6C0CQC9_9ZZZZ</name>
<dbReference type="Pfam" id="PF04848">
    <property type="entry name" value="Pox_A22"/>
    <property type="match status" value="1"/>
</dbReference>
<organism evidence="2">
    <name type="scientific">viral metagenome</name>
    <dbReference type="NCBI Taxonomy" id="1070528"/>
    <lineage>
        <taxon>unclassified sequences</taxon>
        <taxon>metagenomes</taxon>
        <taxon>organismal metagenomes</taxon>
    </lineage>
</organism>
<dbReference type="GO" id="GO:0006281">
    <property type="term" value="P:DNA repair"/>
    <property type="evidence" value="ECO:0007669"/>
    <property type="project" value="InterPro"/>
</dbReference>
<reference evidence="2" key="1">
    <citation type="journal article" date="2020" name="Nature">
        <title>Giant virus diversity and host interactions through global metagenomics.</title>
        <authorList>
            <person name="Schulz F."/>
            <person name="Roux S."/>
            <person name="Paez-Espino D."/>
            <person name="Jungbluth S."/>
            <person name="Walsh D.A."/>
            <person name="Denef V.J."/>
            <person name="McMahon K.D."/>
            <person name="Konstantinidis K.T."/>
            <person name="Eloe-Fadrosh E.A."/>
            <person name="Kyrpides N.C."/>
            <person name="Woyke T."/>
        </authorList>
    </citation>
    <scope>NUCLEOTIDE SEQUENCE</scope>
    <source>
        <strain evidence="2">GVMAG-M-3300021473-15</strain>
    </source>
</reference>
<protein>
    <recommendedName>
        <fullName evidence="3">Mitochondrial resolvase Ydc2 catalytic domain-containing protein</fullName>
    </recommendedName>
</protein>
<dbReference type="GO" id="GO:0006310">
    <property type="term" value="P:DNA recombination"/>
    <property type="evidence" value="ECO:0007669"/>
    <property type="project" value="InterPro"/>
</dbReference>
<dbReference type="InterPro" id="IPR012337">
    <property type="entry name" value="RNaseH-like_sf"/>
</dbReference>
<evidence type="ECO:0008006" key="3">
    <source>
        <dbReference type="Google" id="ProtNLM"/>
    </source>
</evidence>
<dbReference type="EMBL" id="MN739474">
    <property type="protein sequence ID" value="QHT06701.1"/>
    <property type="molecule type" value="Genomic_DNA"/>
</dbReference>
<keyword evidence="1" id="KW-0378">Hydrolase</keyword>
<dbReference type="SUPFAM" id="SSF53098">
    <property type="entry name" value="Ribonuclease H-like"/>
    <property type="match status" value="1"/>
</dbReference>
<evidence type="ECO:0000313" key="2">
    <source>
        <dbReference type="EMBL" id="QHT06701.1"/>
    </source>
</evidence>
<dbReference type="GO" id="GO:0000287">
    <property type="term" value="F:magnesium ion binding"/>
    <property type="evidence" value="ECO:0007669"/>
    <property type="project" value="InterPro"/>
</dbReference>
<dbReference type="GO" id="GO:0016788">
    <property type="term" value="F:hydrolase activity, acting on ester bonds"/>
    <property type="evidence" value="ECO:0007669"/>
    <property type="project" value="InterPro"/>
</dbReference>